<accession>A0A1L4D519</accession>
<dbReference type="Gene3D" id="1.10.260.40">
    <property type="entry name" value="lambda repressor-like DNA-binding domains"/>
    <property type="match status" value="1"/>
</dbReference>
<protein>
    <recommendedName>
        <fullName evidence="3">HTH cro/C1-type domain-containing protein</fullName>
    </recommendedName>
</protein>
<dbReference type="AlphaFoldDB" id="A0A1L4D519"/>
<dbReference type="GO" id="GO:0003677">
    <property type="term" value="F:DNA binding"/>
    <property type="evidence" value="ECO:0007669"/>
    <property type="project" value="InterPro"/>
</dbReference>
<dbReference type="EMBL" id="CP017836">
    <property type="protein sequence ID" value="APJ05294.1"/>
    <property type="molecule type" value="Genomic_DNA"/>
</dbReference>
<dbReference type="RefSeq" id="WP_148698957.1">
    <property type="nucleotide sequence ID" value="NZ_CP017836.1"/>
</dbReference>
<organism evidence="1 2">
    <name type="scientific">Silvanigrella aquatica</name>
    <dbReference type="NCBI Taxonomy" id="1915309"/>
    <lineage>
        <taxon>Bacteria</taxon>
        <taxon>Pseudomonadati</taxon>
        <taxon>Bdellovibrionota</taxon>
        <taxon>Oligoflexia</taxon>
        <taxon>Silvanigrellales</taxon>
        <taxon>Silvanigrellaceae</taxon>
        <taxon>Silvanigrella</taxon>
    </lineage>
</organism>
<dbReference type="OrthoDB" id="5659783at2"/>
<dbReference type="Proteomes" id="UP000184731">
    <property type="component" value="Plasmid pnonnen2"/>
</dbReference>
<geneLocation type="plasmid" evidence="2">
    <name>pnonnen2</name>
</geneLocation>
<evidence type="ECO:0008006" key="3">
    <source>
        <dbReference type="Google" id="ProtNLM"/>
    </source>
</evidence>
<sequence length="219" mass="25507">MKDNNLDTIGKRIGFIRSILRTTRGYLQKEYNISSSSIKVWEYDKIVPTKQSLETLVYAFNNEGIEVSLDWLEKGGDKPPSLNQKLNITSRKILKENKNENLSLISSDDQRALLEIKKLISLYDDCIYMYLSDESMNPRYVQNSWIIGRKKPLNECVGRDCIIKLTDSQNFTFRRIIKNKYENKYTIYVLNPIDGIYDPNIVNADIEFAAPVTWVRSLF</sequence>
<gene>
    <name evidence="1" type="ORF">AXG55_14830</name>
</gene>
<reference evidence="1 2" key="1">
    <citation type="submission" date="2016-10" db="EMBL/GenBank/DDBJ databases">
        <title>Silvanigrella aquatica sp. nov., isolated from a freshwater lake located in the Black Forest, Germany, description of Silvanigrellaceae fam. nov., Silvanigrellales ord. nov., reclassification of the order Bdellovibrionales in the class Oligoflexia, reclassification of the families Bacteriovoracaceae and Halobacteriovoraceae in the new order Bacteriovoracales ord. nov., and reclassification of the family Pseudobacteriovoracaceae in the order Oligoflexiales.</title>
        <authorList>
            <person name="Hahn M.W."/>
            <person name="Schmidt J."/>
            <person name="Koll U."/>
            <person name="Rohde M."/>
            <person name="Verbag S."/>
            <person name="Pitt A."/>
            <person name="Nakai R."/>
            <person name="Naganuma T."/>
            <person name="Lang E."/>
        </authorList>
    </citation>
    <scope>NUCLEOTIDE SEQUENCE [LARGE SCALE GENOMIC DNA]</scope>
    <source>
        <strain evidence="1 2">MWH-Nonnen-W8red</strain>
        <plasmid evidence="2">Plasmid pnonnen2</plasmid>
    </source>
</reference>
<proteinExistence type="predicted"/>
<keyword evidence="2" id="KW-1185">Reference proteome</keyword>
<keyword evidence="1" id="KW-0614">Plasmid</keyword>
<dbReference type="InterPro" id="IPR010982">
    <property type="entry name" value="Lambda_DNA-bd_dom_sf"/>
</dbReference>
<dbReference type="KEGG" id="saqi:AXG55_14830"/>
<evidence type="ECO:0000313" key="2">
    <source>
        <dbReference type="Proteomes" id="UP000184731"/>
    </source>
</evidence>
<name>A0A1L4D519_9BACT</name>
<evidence type="ECO:0000313" key="1">
    <source>
        <dbReference type="EMBL" id="APJ05294.1"/>
    </source>
</evidence>